<keyword evidence="2" id="KW-1133">Transmembrane helix</keyword>
<accession>L7VTY1</accession>
<feature type="signal peptide" evidence="3">
    <location>
        <begin position="1"/>
        <end position="21"/>
    </location>
</feature>
<feature type="region of interest" description="Disordered" evidence="1">
    <location>
        <begin position="45"/>
        <end position="68"/>
    </location>
</feature>
<evidence type="ECO:0000256" key="3">
    <source>
        <dbReference type="SAM" id="SignalP"/>
    </source>
</evidence>
<dbReference type="AlphaFoldDB" id="L7VTY1"/>
<keyword evidence="2" id="KW-0812">Transmembrane</keyword>
<evidence type="ECO:0000313" key="4">
    <source>
        <dbReference type="EMBL" id="AGC72647.1"/>
    </source>
</evidence>
<keyword evidence="2" id="KW-0472">Membrane</keyword>
<evidence type="ECO:0000256" key="1">
    <source>
        <dbReference type="SAM" id="MobiDB-lite"/>
    </source>
</evidence>
<evidence type="ECO:0000256" key="2">
    <source>
        <dbReference type="SAM" id="Phobius"/>
    </source>
</evidence>
<feature type="compositionally biased region" description="Pro residues" evidence="1">
    <location>
        <begin position="57"/>
        <end position="68"/>
    </location>
</feature>
<sequence length="193" mass="19725">MRLWGLALAMGSTMAASSASAAATTSTVSLAARIFVPAAVPAYEPAPDDPEPAPSDVEPPPSEVEPPPSVRAIALAQPLVRLAPATAESSRFHWPLWRVLTGSALVAGGGVMFGFGLSALAYDGICVPTPPPGVLACRRYYDTHGKGVALVTAGALTAVAGVLLTTIPSRRSRIQLSAQLQLPSVGIAILGSY</sequence>
<feature type="transmembrane region" description="Helical" evidence="2">
    <location>
        <begin position="99"/>
        <end position="122"/>
    </location>
</feature>
<protein>
    <submittedName>
        <fullName evidence="4">Uncharacterized protein</fullName>
    </submittedName>
</protein>
<reference evidence="4" key="1">
    <citation type="submission" date="2012-09" db="EMBL/GenBank/DDBJ databases">
        <title>Metagenomic Characterization of a Microbial Community in Wastewater Detects High Levels of Antibiotic Resistance.</title>
        <authorList>
            <person name="Abrams M."/>
            <person name="Caldwell A."/>
            <person name="Vandaei E."/>
            <person name="Lee W."/>
            <person name="Perrott J."/>
            <person name="Khan S.Y."/>
            <person name="Ta J."/>
            <person name="Romero D."/>
            <person name="Nguyen V."/>
            <person name="Pourmand N."/>
            <person name="Ouverney C.C."/>
        </authorList>
    </citation>
    <scope>NUCLEOTIDE SEQUENCE</scope>
</reference>
<proteinExistence type="predicted"/>
<organism evidence="4">
    <name type="scientific">uncultured bacterium A1Q1_fos_565</name>
    <dbReference type="NCBI Taxonomy" id="1256585"/>
    <lineage>
        <taxon>Bacteria</taxon>
        <taxon>environmental samples</taxon>
    </lineage>
</organism>
<feature type="chain" id="PRO_5003985130" evidence="3">
    <location>
        <begin position="22"/>
        <end position="193"/>
    </location>
</feature>
<name>L7VTY1_9BACT</name>
<keyword evidence="3" id="KW-0732">Signal</keyword>
<feature type="transmembrane region" description="Helical" evidence="2">
    <location>
        <begin position="148"/>
        <end position="167"/>
    </location>
</feature>
<dbReference type="EMBL" id="JX649908">
    <property type="protein sequence ID" value="AGC72647.1"/>
    <property type="molecule type" value="Genomic_DNA"/>
</dbReference>